<evidence type="ECO:0000313" key="12">
    <source>
        <dbReference type="EMBL" id="AEV69841.1"/>
    </source>
</evidence>
<evidence type="ECO:0000256" key="1">
    <source>
        <dbReference type="ARBA" id="ARBA00004651"/>
    </source>
</evidence>
<feature type="transmembrane region" description="Helical" evidence="9">
    <location>
        <begin position="218"/>
        <end position="241"/>
    </location>
</feature>
<dbReference type="GO" id="GO:0005886">
    <property type="term" value="C:plasma membrane"/>
    <property type="evidence" value="ECO:0007669"/>
    <property type="project" value="UniProtKB-SubCell"/>
</dbReference>
<keyword evidence="3" id="KW-1003">Cell membrane</keyword>
<organism evidence="12 13">
    <name type="scientific">Acetivibrio clariflavus (strain DSM 19732 / NBRC 101661 / EBR45)</name>
    <name type="common">Clostridium clariflavum</name>
    <dbReference type="NCBI Taxonomy" id="720554"/>
    <lineage>
        <taxon>Bacteria</taxon>
        <taxon>Bacillati</taxon>
        <taxon>Bacillota</taxon>
        <taxon>Clostridia</taxon>
        <taxon>Eubacteriales</taxon>
        <taxon>Oscillospiraceae</taxon>
        <taxon>Acetivibrio</taxon>
    </lineage>
</organism>
<evidence type="ECO:0000256" key="7">
    <source>
        <dbReference type="ARBA" id="ARBA00022989"/>
    </source>
</evidence>
<dbReference type="PROSITE" id="PS00211">
    <property type="entry name" value="ABC_TRANSPORTER_1"/>
    <property type="match status" value="1"/>
</dbReference>
<dbReference type="InterPro" id="IPR039421">
    <property type="entry name" value="Type_1_exporter"/>
</dbReference>
<keyword evidence="5" id="KW-0547">Nucleotide-binding</keyword>
<evidence type="ECO:0000256" key="5">
    <source>
        <dbReference type="ARBA" id="ARBA00022741"/>
    </source>
</evidence>
<comment type="subcellular location">
    <subcellularLocation>
        <location evidence="1">Cell membrane</location>
        <topology evidence="1">Multi-pass membrane protein</topology>
    </subcellularLocation>
</comment>
<feature type="transmembrane region" description="Helical" evidence="9">
    <location>
        <begin position="288"/>
        <end position="312"/>
    </location>
</feature>
<evidence type="ECO:0000256" key="3">
    <source>
        <dbReference type="ARBA" id="ARBA00022475"/>
    </source>
</evidence>
<dbReference type="HOGENOM" id="CLU_000604_51_1_9"/>
<feature type="domain" description="ABC transporter" evidence="10">
    <location>
        <begin position="496"/>
        <end position="731"/>
    </location>
</feature>
<dbReference type="OrthoDB" id="9762778at2"/>
<dbReference type="InterPro" id="IPR017871">
    <property type="entry name" value="ABC_transporter-like_CS"/>
</dbReference>
<keyword evidence="8 9" id="KW-0472">Membrane</keyword>
<dbReference type="PROSITE" id="PS50929">
    <property type="entry name" value="ABC_TM1F"/>
    <property type="match status" value="1"/>
</dbReference>
<dbReference type="SMART" id="SM00382">
    <property type="entry name" value="AAA"/>
    <property type="match status" value="1"/>
</dbReference>
<dbReference type="Pfam" id="PF00005">
    <property type="entry name" value="ABC_tran"/>
    <property type="match status" value="1"/>
</dbReference>
<evidence type="ECO:0000256" key="2">
    <source>
        <dbReference type="ARBA" id="ARBA00022448"/>
    </source>
</evidence>
<dbReference type="GO" id="GO:0005524">
    <property type="term" value="F:ATP binding"/>
    <property type="evidence" value="ECO:0007669"/>
    <property type="project" value="UniProtKB-KW"/>
</dbReference>
<dbReference type="Gene3D" id="3.40.50.300">
    <property type="entry name" value="P-loop containing nucleotide triphosphate hydrolases"/>
    <property type="match status" value="1"/>
</dbReference>
<reference evidence="13" key="1">
    <citation type="submission" date="2011-12" db="EMBL/GenBank/DDBJ databases">
        <title>Complete sequence of Clostridium clariflavum DSM 19732.</title>
        <authorList>
            <consortium name="US DOE Joint Genome Institute"/>
            <person name="Lucas S."/>
            <person name="Han J."/>
            <person name="Lapidus A."/>
            <person name="Cheng J.-F."/>
            <person name="Goodwin L."/>
            <person name="Pitluck S."/>
            <person name="Peters L."/>
            <person name="Teshima H."/>
            <person name="Detter J.C."/>
            <person name="Han C."/>
            <person name="Tapia R."/>
            <person name="Land M."/>
            <person name="Hauser L."/>
            <person name="Kyrpides N."/>
            <person name="Ivanova N."/>
            <person name="Pagani I."/>
            <person name="Kitzmiller T."/>
            <person name="Lynd L."/>
            <person name="Izquierdo J."/>
            <person name="Woyke T."/>
        </authorList>
    </citation>
    <scope>NUCLEOTIDE SEQUENCE [LARGE SCALE GENOMIC DNA]</scope>
    <source>
        <strain evidence="13">DSM 19732 / NBRC 101661 / EBR45</strain>
    </source>
</reference>
<dbReference type="PANTHER" id="PTHR43394:SF1">
    <property type="entry name" value="ATP-BINDING CASSETTE SUB-FAMILY B MEMBER 10, MITOCHONDRIAL"/>
    <property type="match status" value="1"/>
</dbReference>
<proteinExistence type="predicted"/>
<dbReference type="SUPFAM" id="SSF52540">
    <property type="entry name" value="P-loop containing nucleoside triphosphate hydrolases"/>
    <property type="match status" value="1"/>
</dbReference>
<dbReference type="RefSeq" id="WP_014256373.1">
    <property type="nucleotide sequence ID" value="NC_016627.1"/>
</dbReference>
<dbReference type="eggNOG" id="COG1132">
    <property type="taxonomic scope" value="Bacteria"/>
</dbReference>
<dbReference type="Pfam" id="PF00664">
    <property type="entry name" value="ABC_membrane"/>
    <property type="match status" value="1"/>
</dbReference>
<keyword evidence="4 9" id="KW-0812">Transmembrane</keyword>
<dbReference type="AlphaFoldDB" id="G8LXC3"/>
<gene>
    <name evidence="12" type="ordered locus">Clocl_3342</name>
</gene>
<accession>G8LXC3</accession>
<keyword evidence="13" id="KW-1185">Reference proteome</keyword>
<feature type="transmembrane region" description="Helical" evidence="9">
    <location>
        <begin position="441"/>
        <end position="459"/>
    </location>
</feature>
<evidence type="ECO:0000259" key="11">
    <source>
        <dbReference type="PROSITE" id="PS50929"/>
    </source>
</evidence>
<evidence type="ECO:0000256" key="9">
    <source>
        <dbReference type="SAM" id="Phobius"/>
    </source>
</evidence>
<dbReference type="InterPro" id="IPR003593">
    <property type="entry name" value="AAA+_ATPase"/>
</dbReference>
<dbReference type="InterPro" id="IPR027417">
    <property type="entry name" value="P-loop_NTPase"/>
</dbReference>
<dbReference type="PROSITE" id="PS50893">
    <property type="entry name" value="ABC_TRANSPORTER_2"/>
    <property type="match status" value="1"/>
</dbReference>
<dbReference type="STRING" id="720554.Clocl_3342"/>
<dbReference type="EMBL" id="CP003065">
    <property type="protein sequence ID" value="AEV69841.1"/>
    <property type="molecule type" value="Genomic_DNA"/>
</dbReference>
<dbReference type="Proteomes" id="UP000005435">
    <property type="component" value="Chromosome"/>
</dbReference>
<sequence length="739" mass="82724" precursor="true">MYKLTRYLKPFIGLILITIVFLFGQAMADLALPDYMSKIVNIGIQNGGIESAVPEALRADQMQKILLFTGENDREEVLNSYVLIDRTSTDYQKYLKKYPVLEKESVFVLKENAEIEKLNDIMGKAIIAVSQIEKAKKEAKDGYIEFNGQKIPEDVDLFELFALMPDEVRIEMSREMKDKLAAMEESTIVQYAANSIKDEYAALGIEANKVQNRYIVKIGVKMLLISLFSALCVVLVGYFAARIGAGLARNLRRDVFVKVENFSNAEMDKFSTSSLITRTTNDINHVQMLVMMMIRMVFYSIVMAIGGIIKAVSKSQSMTWVIAVAVIAVMGLILVVLVVALPKFKLIQKLVDKLNLVTRENLSGMMVIRAFNTQKFEENRFDKANQELTKTNLFVNRVMAVLFPSMSLVMNGITLLIIWVGANQIADSNMQVGDMMAFMQYAMQIMFSFLMLSFMFIMVPRASVAAQRIAEVLDTEPQIIDPKEPKSFNSAEKGVVEFRNVSFRYNDAEEDMLKNISFKALPGQTTAIIGSTGSGKTTLVNLIMRFYDVTEGQVLVNGIDVREVTQHDLRDRIGYVPQKSLLFSGTIESNMKYANENASEEDINMALEIAQALGFVNEKPDGIKSDISQGGGNVSGGQKQRLSIARALVKKPDIYIFDDSFSALDFKTDSALRKALKERLQSATVIIVAQRISTIMNAEQIIVLDEGRIVGRGTHKELMESCPIYQEIALSQLSKEELA</sequence>
<name>G8LXC3_ACECE</name>
<dbReference type="InterPro" id="IPR003439">
    <property type="entry name" value="ABC_transporter-like_ATP-bd"/>
</dbReference>
<protein>
    <submittedName>
        <fullName evidence="12">ABC-type multidrug transport system, ATPase and permease component</fullName>
    </submittedName>
</protein>
<evidence type="ECO:0000256" key="4">
    <source>
        <dbReference type="ARBA" id="ARBA00022692"/>
    </source>
</evidence>
<feature type="transmembrane region" description="Helical" evidence="9">
    <location>
        <begin position="318"/>
        <end position="341"/>
    </location>
</feature>
<evidence type="ECO:0000256" key="6">
    <source>
        <dbReference type="ARBA" id="ARBA00022840"/>
    </source>
</evidence>
<dbReference type="InterPro" id="IPR036640">
    <property type="entry name" value="ABC1_TM_sf"/>
</dbReference>
<dbReference type="KEGG" id="ccl:Clocl_3342"/>
<dbReference type="Gene3D" id="1.20.1560.10">
    <property type="entry name" value="ABC transporter type 1, transmembrane domain"/>
    <property type="match status" value="1"/>
</dbReference>
<dbReference type="FunFam" id="3.40.50.300:FF:000854">
    <property type="entry name" value="Multidrug ABC transporter ATP-binding protein"/>
    <property type="match status" value="1"/>
</dbReference>
<dbReference type="GO" id="GO:0016887">
    <property type="term" value="F:ATP hydrolysis activity"/>
    <property type="evidence" value="ECO:0007669"/>
    <property type="project" value="InterPro"/>
</dbReference>
<keyword evidence="7 9" id="KW-1133">Transmembrane helix</keyword>
<dbReference type="SUPFAM" id="SSF90123">
    <property type="entry name" value="ABC transporter transmembrane region"/>
    <property type="match status" value="1"/>
</dbReference>
<evidence type="ECO:0000313" key="13">
    <source>
        <dbReference type="Proteomes" id="UP000005435"/>
    </source>
</evidence>
<reference evidence="12 13" key="2">
    <citation type="journal article" date="2012" name="Stand. Genomic Sci.">
        <title>Complete Genome Sequence of Clostridium clariflavum DSM 19732.</title>
        <authorList>
            <person name="Izquierdo J.A."/>
            <person name="Goodwin L."/>
            <person name="Davenport K.W."/>
            <person name="Teshima H."/>
            <person name="Bruce D."/>
            <person name="Detter C."/>
            <person name="Tapia R."/>
            <person name="Han S."/>
            <person name="Land M."/>
            <person name="Hauser L."/>
            <person name="Jeffries C.D."/>
            <person name="Han J."/>
            <person name="Pitluck S."/>
            <person name="Nolan M."/>
            <person name="Chen A."/>
            <person name="Huntemann M."/>
            <person name="Mavromatis K."/>
            <person name="Mikhailova N."/>
            <person name="Liolios K."/>
            <person name="Woyke T."/>
            <person name="Lynd L.R."/>
        </authorList>
    </citation>
    <scope>NUCLEOTIDE SEQUENCE [LARGE SCALE GENOMIC DNA]</scope>
    <source>
        <strain evidence="13">DSM 19732 / NBRC 101661 / EBR45</strain>
    </source>
</reference>
<dbReference type="CDD" id="cd18548">
    <property type="entry name" value="ABC_6TM_Tm287_like"/>
    <property type="match status" value="1"/>
</dbReference>
<feature type="transmembrane region" description="Helical" evidence="9">
    <location>
        <begin position="398"/>
        <end position="421"/>
    </location>
</feature>
<evidence type="ECO:0000256" key="8">
    <source>
        <dbReference type="ARBA" id="ARBA00023136"/>
    </source>
</evidence>
<feature type="domain" description="ABC transmembrane type-1" evidence="11">
    <location>
        <begin position="218"/>
        <end position="461"/>
    </location>
</feature>
<evidence type="ECO:0000259" key="10">
    <source>
        <dbReference type="PROSITE" id="PS50893"/>
    </source>
</evidence>
<keyword evidence="6" id="KW-0067">ATP-binding</keyword>
<dbReference type="PANTHER" id="PTHR43394">
    <property type="entry name" value="ATP-DEPENDENT PERMEASE MDL1, MITOCHONDRIAL"/>
    <property type="match status" value="1"/>
</dbReference>
<keyword evidence="2" id="KW-0813">Transport</keyword>
<dbReference type="GO" id="GO:0015421">
    <property type="term" value="F:ABC-type oligopeptide transporter activity"/>
    <property type="evidence" value="ECO:0007669"/>
    <property type="project" value="TreeGrafter"/>
</dbReference>
<dbReference type="InterPro" id="IPR011527">
    <property type="entry name" value="ABC1_TM_dom"/>
</dbReference>